<evidence type="ECO:0000256" key="7">
    <source>
        <dbReference type="ARBA" id="ARBA00023033"/>
    </source>
</evidence>
<evidence type="ECO:0000256" key="3">
    <source>
        <dbReference type="ARBA" id="ARBA00022575"/>
    </source>
</evidence>
<proteinExistence type="inferred from homology"/>
<comment type="caution">
    <text evidence="10">The sequence shown here is derived from an EMBL/GenBank/DDBJ whole genome shotgun (WGS) entry which is preliminary data.</text>
</comment>
<sequence length="371" mass="38864">MSTQADNTQADNRALLRALGIHKPIIQAPMAGVTTPALAAAVSNAGGLGSLGVAAMSAENARRAIHQTRELTTRPFNVNVFCHRPATPDAAIERAWLDWLEPVFRQYGAAPPQALSEIYTSFVVDTAMQAMLLAEKPAVVSFHFGLPPDAVIAQLKHAGIRLLASATNLDEAAAAVEAGVDAIVAQGIEAGGHRGVFDTTGRDERLGTFVLTRLLVSEFDVPVIAAGGIMDGAGIAAALALGAQAAQLGTAFVACPETSIDDDYRRALLSDAARSTTLTSAISGRLARSIVNRFTALGEDPRAPRTPSYPIAYHAGKALNAAAKAKGEFGYDAQWAGQAAPLARSLPAGELIAQLERETRGSIERLQSVWN</sequence>
<dbReference type="PANTHER" id="PTHR42747:SF3">
    <property type="entry name" value="NITRONATE MONOOXYGENASE-RELATED"/>
    <property type="match status" value="1"/>
</dbReference>
<dbReference type="EMBL" id="VZQQ01000012">
    <property type="protein sequence ID" value="MBC8748259.1"/>
    <property type="molecule type" value="Genomic_DNA"/>
</dbReference>
<keyword evidence="7 10" id="KW-0503">Monooxygenase</keyword>
<dbReference type="CDD" id="cd04730">
    <property type="entry name" value="NPD_like"/>
    <property type="match status" value="1"/>
</dbReference>
<evidence type="ECO:0000256" key="6">
    <source>
        <dbReference type="ARBA" id="ARBA00023002"/>
    </source>
</evidence>
<keyword evidence="11" id="KW-1185">Reference proteome</keyword>
<dbReference type="Pfam" id="PF03060">
    <property type="entry name" value="NMO"/>
    <property type="match status" value="1"/>
</dbReference>
<gene>
    <name evidence="10" type="ORF">F6X42_17085</name>
</gene>
<evidence type="ECO:0000256" key="2">
    <source>
        <dbReference type="ARBA" id="ARBA00009881"/>
    </source>
</evidence>
<organism evidence="10 11">
    <name type="scientific">Paraburkholderia podalyriae</name>
    <dbReference type="NCBI Taxonomy" id="1938811"/>
    <lineage>
        <taxon>Bacteria</taxon>
        <taxon>Pseudomonadati</taxon>
        <taxon>Pseudomonadota</taxon>
        <taxon>Betaproteobacteria</taxon>
        <taxon>Burkholderiales</taxon>
        <taxon>Burkholderiaceae</taxon>
        <taxon>Paraburkholderia</taxon>
    </lineage>
</organism>
<keyword evidence="3" id="KW-0216">Detoxification</keyword>
<comment type="similarity">
    <text evidence="2">Belongs to the nitronate monooxygenase family. NMO class I subfamily.</text>
</comment>
<evidence type="ECO:0000313" key="11">
    <source>
        <dbReference type="Proteomes" id="UP000736373"/>
    </source>
</evidence>
<comment type="cofactor">
    <cofactor evidence="1">
        <name>FMN</name>
        <dbReference type="ChEBI" id="CHEBI:58210"/>
    </cofactor>
</comment>
<keyword evidence="5" id="KW-0288">FMN</keyword>
<keyword evidence="4" id="KW-0285">Flavoprotein</keyword>
<dbReference type="SUPFAM" id="SSF51412">
    <property type="entry name" value="Inosine monophosphate dehydrogenase (IMPDH)"/>
    <property type="match status" value="1"/>
</dbReference>
<comment type="catalytic activity">
    <reaction evidence="9">
        <text>3 propionate 3-nitronate + 3 O2 + H2O = 3 3-oxopropanoate + 2 nitrate + nitrite + H2O2 + 3 H(+)</text>
        <dbReference type="Rhea" id="RHEA:57332"/>
        <dbReference type="ChEBI" id="CHEBI:15377"/>
        <dbReference type="ChEBI" id="CHEBI:15378"/>
        <dbReference type="ChEBI" id="CHEBI:15379"/>
        <dbReference type="ChEBI" id="CHEBI:16240"/>
        <dbReference type="ChEBI" id="CHEBI:16301"/>
        <dbReference type="ChEBI" id="CHEBI:17632"/>
        <dbReference type="ChEBI" id="CHEBI:33190"/>
        <dbReference type="ChEBI" id="CHEBI:136067"/>
    </reaction>
</comment>
<dbReference type="InterPro" id="IPR013785">
    <property type="entry name" value="Aldolase_TIM"/>
</dbReference>
<dbReference type="PANTHER" id="PTHR42747">
    <property type="entry name" value="NITRONATE MONOOXYGENASE-RELATED"/>
    <property type="match status" value="1"/>
</dbReference>
<evidence type="ECO:0000256" key="9">
    <source>
        <dbReference type="ARBA" id="ARBA00049401"/>
    </source>
</evidence>
<evidence type="ECO:0000256" key="8">
    <source>
        <dbReference type="ARBA" id="ARBA00031155"/>
    </source>
</evidence>
<evidence type="ECO:0000313" key="10">
    <source>
        <dbReference type="EMBL" id="MBC8748259.1"/>
    </source>
</evidence>
<dbReference type="Proteomes" id="UP000736373">
    <property type="component" value="Unassembled WGS sequence"/>
</dbReference>
<protein>
    <recommendedName>
        <fullName evidence="8">Propionate 3-nitronate monooxygenase</fullName>
    </recommendedName>
</protein>
<dbReference type="InterPro" id="IPR004136">
    <property type="entry name" value="NMO"/>
</dbReference>
<evidence type="ECO:0000256" key="1">
    <source>
        <dbReference type="ARBA" id="ARBA00001917"/>
    </source>
</evidence>
<dbReference type="Gene3D" id="3.20.20.70">
    <property type="entry name" value="Aldolase class I"/>
    <property type="match status" value="1"/>
</dbReference>
<name>A0ABR7PPQ0_9BURK</name>
<reference evidence="10 11" key="1">
    <citation type="submission" date="2019-09" db="EMBL/GenBank/DDBJ databases">
        <title>Paraburkholderia podalyriae sp. nov., A South African Podalyria-associated rhizobium.</title>
        <authorList>
            <person name="Mavima L."/>
            <person name="Beukes C.W."/>
            <person name="Palmer M."/>
            <person name="De Meyer S.E."/>
            <person name="James E.K."/>
            <person name="Maluk M."/>
            <person name="Avontuur J.R."/>
            <person name="Chan W.Y."/>
            <person name="Venter S.N."/>
            <person name="Steenkamp E.T."/>
        </authorList>
    </citation>
    <scope>NUCLEOTIDE SEQUENCE [LARGE SCALE GENOMIC DNA]</scope>
    <source>
        <strain evidence="10 11">WC7.3b</strain>
    </source>
</reference>
<keyword evidence="6" id="KW-0560">Oxidoreductase</keyword>
<dbReference type="RefSeq" id="WP_187635314.1">
    <property type="nucleotide sequence ID" value="NZ_VZQQ01000012.1"/>
</dbReference>
<dbReference type="GO" id="GO:0004497">
    <property type="term" value="F:monooxygenase activity"/>
    <property type="evidence" value="ECO:0007669"/>
    <property type="project" value="UniProtKB-KW"/>
</dbReference>
<evidence type="ECO:0000256" key="4">
    <source>
        <dbReference type="ARBA" id="ARBA00022630"/>
    </source>
</evidence>
<evidence type="ECO:0000256" key="5">
    <source>
        <dbReference type="ARBA" id="ARBA00022643"/>
    </source>
</evidence>
<accession>A0ABR7PPQ0</accession>